<reference evidence="1 2" key="1">
    <citation type="submission" date="2023-01" db="EMBL/GenBank/DDBJ databases">
        <authorList>
            <person name="Whitehead M."/>
        </authorList>
    </citation>
    <scope>NUCLEOTIDE SEQUENCE [LARGE SCALE GENOMIC DNA]</scope>
</reference>
<accession>A0AAV0VHI8</accession>
<proteinExistence type="predicted"/>
<organism evidence="1 2">
    <name type="scientific">Macrosiphum euphorbiae</name>
    <name type="common">potato aphid</name>
    <dbReference type="NCBI Taxonomy" id="13131"/>
    <lineage>
        <taxon>Eukaryota</taxon>
        <taxon>Metazoa</taxon>
        <taxon>Ecdysozoa</taxon>
        <taxon>Arthropoda</taxon>
        <taxon>Hexapoda</taxon>
        <taxon>Insecta</taxon>
        <taxon>Pterygota</taxon>
        <taxon>Neoptera</taxon>
        <taxon>Paraneoptera</taxon>
        <taxon>Hemiptera</taxon>
        <taxon>Sternorrhyncha</taxon>
        <taxon>Aphidomorpha</taxon>
        <taxon>Aphidoidea</taxon>
        <taxon>Aphididae</taxon>
        <taxon>Macrosiphini</taxon>
        <taxon>Macrosiphum</taxon>
    </lineage>
</organism>
<protein>
    <submittedName>
        <fullName evidence="1">Uncharacterized protein</fullName>
    </submittedName>
</protein>
<dbReference type="EMBL" id="CARXXK010000001">
    <property type="protein sequence ID" value="CAI6343718.1"/>
    <property type="molecule type" value="Genomic_DNA"/>
</dbReference>
<gene>
    <name evidence="1" type="ORF">MEUPH1_LOCUS945</name>
</gene>
<dbReference type="AlphaFoldDB" id="A0AAV0VHI8"/>
<keyword evidence="2" id="KW-1185">Reference proteome</keyword>
<sequence>MASGYARTGSSRKPLPIDMGKLRRSRDAYKSYNIQILRFQSEQPNDVLFIRKINTQLPCSKQFVHWSAISVDFTTESSTHLKALDNILPDSCA</sequence>
<name>A0AAV0VHI8_9HEMI</name>
<dbReference type="Proteomes" id="UP001160148">
    <property type="component" value="Unassembled WGS sequence"/>
</dbReference>
<evidence type="ECO:0000313" key="2">
    <source>
        <dbReference type="Proteomes" id="UP001160148"/>
    </source>
</evidence>
<comment type="caution">
    <text evidence="1">The sequence shown here is derived from an EMBL/GenBank/DDBJ whole genome shotgun (WGS) entry which is preliminary data.</text>
</comment>
<evidence type="ECO:0000313" key="1">
    <source>
        <dbReference type="EMBL" id="CAI6343718.1"/>
    </source>
</evidence>